<reference evidence="7" key="1">
    <citation type="submission" date="2016-10" db="EMBL/GenBank/DDBJ databases">
        <authorList>
            <person name="Varghese N."/>
            <person name="Submissions S."/>
        </authorList>
    </citation>
    <scope>NUCLEOTIDE SEQUENCE [LARGE SCALE GENOMIC DNA]</scope>
    <source>
        <strain evidence="7">DSM 7165</strain>
    </source>
</reference>
<dbReference type="EMBL" id="FNYH01000002">
    <property type="protein sequence ID" value="SEI46254.1"/>
    <property type="molecule type" value="Genomic_DNA"/>
</dbReference>
<dbReference type="AlphaFoldDB" id="A0A1H6QZ48"/>
<dbReference type="RefSeq" id="WP_093308486.1">
    <property type="nucleotide sequence ID" value="NZ_FNYH01000002.1"/>
</dbReference>
<dbReference type="InterPro" id="IPR004799">
    <property type="entry name" value="Periplasmic_diS_OxRdtase_DsbE"/>
</dbReference>
<name>A0A1H6QZ48_9GAMM</name>
<accession>A0A1H6QZ48</accession>
<dbReference type="Pfam" id="PF00578">
    <property type="entry name" value="AhpC-TSA"/>
    <property type="match status" value="1"/>
</dbReference>
<evidence type="ECO:0000313" key="7">
    <source>
        <dbReference type="Proteomes" id="UP000242999"/>
    </source>
</evidence>
<dbReference type="GO" id="GO:0015036">
    <property type="term" value="F:disulfide oxidoreductase activity"/>
    <property type="evidence" value="ECO:0007669"/>
    <property type="project" value="InterPro"/>
</dbReference>
<sequence>MKRLLLFLPLAIFILMGAFFLRGLELDPSARESALIGQPLPDFRLPTLENPQRYISKADLQGQVVLLNVWGSWCPSCYQEHPSLLKAAHEYQIPVIGLNYKDEEAAAKVYLQKQGNPYAFNLVEREGERKLAFDLGVYGAPETFIVDAQGVVRYHLAGVLTDAILQQEILPKVRQWQN</sequence>
<proteinExistence type="predicted"/>
<protein>
    <submittedName>
        <fullName evidence="6">Cytochrome c biogenesis protein CcmG, thiol:disulfide interchange protein DsbE</fullName>
    </submittedName>
</protein>
<evidence type="ECO:0000256" key="4">
    <source>
        <dbReference type="ARBA" id="ARBA00023284"/>
    </source>
</evidence>
<dbReference type="GO" id="GO:0016209">
    <property type="term" value="F:antioxidant activity"/>
    <property type="evidence" value="ECO:0007669"/>
    <property type="project" value="InterPro"/>
</dbReference>
<comment type="subcellular location">
    <subcellularLocation>
        <location evidence="1">Cell envelope</location>
    </subcellularLocation>
</comment>
<dbReference type="PANTHER" id="PTHR42852">
    <property type="entry name" value="THIOL:DISULFIDE INTERCHANGE PROTEIN DSBE"/>
    <property type="match status" value="1"/>
</dbReference>
<keyword evidence="3" id="KW-1015">Disulfide bond</keyword>
<keyword evidence="7" id="KW-1185">Reference proteome</keyword>
<dbReference type="InterPro" id="IPR000866">
    <property type="entry name" value="AhpC/TSA"/>
</dbReference>
<evidence type="ECO:0000259" key="5">
    <source>
        <dbReference type="PROSITE" id="PS51352"/>
    </source>
</evidence>
<keyword evidence="4" id="KW-0676">Redox-active center</keyword>
<dbReference type="InterPro" id="IPR013766">
    <property type="entry name" value="Thioredoxin_domain"/>
</dbReference>
<dbReference type="InterPro" id="IPR036249">
    <property type="entry name" value="Thioredoxin-like_sf"/>
</dbReference>
<keyword evidence="2" id="KW-0201">Cytochrome c-type biogenesis</keyword>
<dbReference type="CDD" id="cd03010">
    <property type="entry name" value="TlpA_like_DsbE"/>
    <property type="match status" value="1"/>
</dbReference>
<dbReference type="InterPro" id="IPR017937">
    <property type="entry name" value="Thioredoxin_CS"/>
</dbReference>
<feature type="domain" description="Thioredoxin" evidence="5">
    <location>
        <begin position="34"/>
        <end position="178"/>
    </location>
</feature>
<dbReference type="GO" id="GO:0017004">
    <property type="term" value="P:cytochrome complex assembly"/>
    <property type="evidence" value="ECO:0007669"/>
    <property type="project" value="UniProtKB-KW"/>
</dbReference>
<dbReference type="PROSITE" id="PS00194">
    <property type="entry name" value="THIOREDOXIN_1"/>
    <property type="match status" value="1"/>
</dbReference>
<dbReference type="Gene3D" id="3.40.30.10">
    <property type="entry name" value="Glutaredoxin"/>
    <property type="match status" value="1"/>
</dbReference>
<evidence type="ECO:0000313" key="6">
    <source>
        <dbReference type="EMBL" id="SEI46254.1"/>
    </source>
</evidence>
<dbReference type="STRING" id="64971.SAMN05421831_102140"/>
<dbReference type="PANTHER" id="PTHR42852:SF6">
    <property type="entry name" value="THIOL:DISULFIDE INTERCHANGE PROTEIN DSBE"/>
    <property type="match status" value="1"/>
</dbReference>
<dbReference type="SUPFAM" id="SSF52833">
    <property type="entry name" value="Thioredoxin-like"/>
    <property type="match status" value="1"/>
</dbReference>
<dbReference type="InterPro" id="IPR050553">
    <property type="entry name" value="Thioredoxin_ResA/DsbE_sf"/>
</dbReference>
<dbReference type="PROSITE" id="PS51352">
    <property type="entry name" value="THIOREDOXIN_2"/>
    <property type="match status" value="1"/>
</dbReference>
<evidence type="ECO:0000256" key="3">
    <source>
        <dbReference type="ARBA" id="ARBA00023157"/>
    </source>
</evidence>
<gene>
    <name evidence="6" type="ORF">SAMN05421831_102140</name>
</gene>
<dbReference type="Proteomes" id="UP000242999">
    <property type="component" value="Unassembled WGS sequence"/>
</dbReference>
<dbReference type="GO" id="GO:0030288">
    <property type="term" value="C:outer membrane-bounded periplasmic space"/>
    <property type="evidence" value="ECO:0007669"/>
    <property type="project" value="InterPro"/>
</dbReference>
<dbReference type="OrthoDB" id="9799347at2"/>
<dbReference type="NCBIfam" id="TIGR00385">
    <property type="entry name" value="dsbE"/>
    <property type="match status" value="1"/>
</dbReference>
<evidence type="ECO:0000256" key="2">
    <source>
        <dbReference type="ARBA" id="ARBA00022748"/>
    </source>
</evidence>
<evidence type="ECO:0000256" key="1">
    <source>
        <dbReference type="ARBA" id="ARBA00004196"/>
    </source>
</evidence>
<organism evidence="6 7">
    <name type="scientific">Allopseudospirillum japonicum</name>
    <dbReference type="NCBI Taxonomy" id="64971"/>
    <lineage>
        <taxon>Bacteria</taxon>
        <taxon>Pseudomonadati</taxon>
        <taxon>Pseudomonadota</taxon>
        <taxon>Gammaproteobacteria</taxon>
        <taxon>Oceanospirillales</taxon>
        <taxon>Oceanospirillaceae</taxon>
        <taxon>Allopseudospirillum</taxon>
    </lineage>
</organism>